<name>A0ABT0TIZ4_9FLAO</name>
<dbReference type="InterPro" id="IPR006674">
    <property type="entry name" value="HD_domain"/>
</dbReference>
<dbReference type="InterPro" id="IPR003018">
    <property type="entry name" value="GAF"/>
</dbReference>
<dbReference type="SMART" id="SM00471">
    <property type="entry name" value="HDc"/>
    <property type="match status" value="1"/>
</dbReference>
<proteinExistence type="predicted"/>
<accession>A0ABT0TIZ4</accession>
<evidence type="ECO:0000313" key="3">
    <source>
        <dbReference type="Proteomes" id="UP001203342"/>
    </source>
</evidence>
<organism evidence="2 3">
    <name type="scientific">Flavobacterium fragile</name>
    <dbReference type="NCBI Taxonomy" id="2949085"/>
    <lineage>
        <taxon>Bacteria</taxon>
        <taxon>Pseudomonadati</taxon>
        <taxon>Bacteroidota</taxon>
        <taxon>Flavobacteriia</taxon>
        <taxon>Flavobacteriales</taxon>
        <taxon>Flavobacteriaceae</taxon>
        <taxon>Flavobacterium</taxon>
    </lineage>
</organism>
<dbReference type="Gene3D" id="1.10.3210.10">
    <property type="entry name" value="Hypothetical protein af1432"/>
    <property type="match status" value="1"/>
</dbReference>
<dbReference type="RefSeq" id="WP_250581902.1">
    <property type="nucleotide sequence ID" value="NZ_JAMLJN010000005.1"/>
</dbReference>
<evidence type="ECO:0000259" key="1">
    <source>
        <dbReference type="SMART" id="SM00471"/>
    </source>
</evidence>
<dbReference type="PANTHER" id="PTHR21174">
    <property type="match status" value="1"/>
</dbReference>
<feature type="domain" description="HD/PDEase" evidence="1">
    <location>
        <begin position="795"/>
        <end position="909"/>
    </location>
</feature>
<dbReference type="Proteomes" id="UP001203342">
    <property type="component" value="Unassembled WGS sequence"/>
</dbReference>
<dbReference type="InterPro" id="IPR003607">
    <property type="entry name" value="HD/PDEase_dom"/>
</dbReference>
<reference evidence="2 3" key="1">
    <citation type="submission" date="2022-05" db="EMBL/GenBank/DDBJ databases">
        <title>Flavobacterium sp., isolated from activated sludge.</title>
        <authorList>
            <person name="Ran Q."/>
        </authorList>
    </citation>
    <scope>NUCLEOTIDE SEQUENCE [LARGE SCALE GENOMIC DNA]</scope>
    <source>
        <strain evidence="2 3">HXWNR69</strain>
    </source>
</reference>
<dbReference type="CDD" id="cd00077">
    <property type="entry name" value="HDc"/>
    <property type="match status" value="1"/>
</dbReference>
<sequence>MIKNYKYLSPFRVLISFHKIIESLEAIALSDIDYRSNYAKGLLAQIQNKPEFREGIDQLSFLDENEELIHYLLADLFPTALTHNEIKAATLPFYDITFNYSERFKKILNEAQGSFDIRIRDMDDHQFYIMNCILILNRYYHQNIDFGKPLFYDIPDEKGVLKHYRILYNGDFIEILPTERTTFLTQEQIEELIDNYDDLDLWKKAFPEDSWILKGFAIVSLVDVTVESAVSNLKSNLLKSDAHEEQHYDSFESIFRSVFKIPDLKIGFTFYNEEEDRFTKPPFRDENLKSFILLDEKEADCKNVLCGGSYENLIENNQPYVIPNVTEYASQQHGNDRFSQHLLHEGVQSFLLAPVTKDGKLLGLIELASSSVRALNSINVHKLDLLLPYLSDTIEKYSIDMMHQMEAIIQKEYTSIHPSVYWKFKKEARNYLYFKNTVEEYNFKEIVFKEVYPLYGQIDIKGSSENRINAIVTDLKAQIHHIIRLIDVLNSDKKISVIDQKKFELGHFLEELDQPFKNDLEQNIYHYIETEIHPLLKHSGLNKSSKSVINDYFSKIDEKTGMFYQTRKDFEDSIMAINKKMAAILDAKQQAAQEIFPHYYERFKTDGVEHNLYIGASIEPNEEFSLMYLHNLRLWQLETLCEMEIEHHKIKKNLPCALDVTSLILAFSTPISIRFRMDEKRFDVDGSYNARYEVVKKRIDKALVKNSNERITQQGKITIVYSNVSEEKEYLKYIKFLQHKDKLEATIEKLEVEDLQSVSGLKALRVQVKHDDSDLILEAEKFITQLLQERLDGKFSYHNLQHTKDVVAAIETLCKAEQVEETATKALLLAGWFHDAGYVECSENHEQRSVGLAQEFLSSKKATVSLQEMVSRLILATQYHHVPESPLEAIMKDADYVHLANENYPETLERLRKEWEHDIDKKYCNFDWFTLNIEFLEQHHYYTTYAQKHWQRLKEQNLKIIAAQLQNQ</sequence>
<dbReference type="InterPro" id="IPR009218">
    <property type="entry name" value="HD_phosphohydro"/>
</dbReference>
<protein>
    <submittedName>
        <fullName evidence="2">GAF domain-containing protein</fullName>
    </submittedName>
</protein>
<dbReference type="Pfam" id="PF01966">
    <property type="entry name" value="HD"/>
    <property type="match status" value="1"/>
</dbReference>
<dbReference type="Gene3D" id="3.30.450.40">
    <property type="match status" value="1"/>
</dbReference>
<evidence type="ECO:0000313" key="2">
    <source>
        <dbReference type="EMBL" id="MCL9770385.1"/>
    </source>
</evidence>
<comment type="caution">
    <text evidence="2">The sequence shown here is derived from an EMBL/GenBank/DDBJ whole genome shotgun (WGS) entry which is preliminary data.</text>
</comment>
<dbReference type="InterPro" id="IPR029016">
    <property type="entry name" value="GAF-like_dom_sf"/>
</dbReference>
<dbReference type="PANTHER" id="PTHR21174:SF0">
    <property type="entry name" value="HD PHOSPHOHYDROLASE FAMILY PROTEIN-RELATED"/>
    <property type="match status" value="1"/>
</dbReference>
<dbReference type="SUPFAM" id="SSF109604">
    <property type="entry name" value="HD-domain/PDEase-like"/>
    <property type="match status" value="1"/>
</dbReference>
<dbReference type="Pfam" id="PF01590">
    <property type="entry name" value="GAF"/>
    <property type="match status" value="1"/>
</dbReference>
<dbReference type="EMBL" id="JAMLJN010000005">
    <property type="protein sequence ID" value="MCL9770385.1"/>
    <property type="molecule type" value="Genomic_DNA"/>
</dbReference>
<dbReference type="SUPFAM" id="SSF55781">
    <property type="entry name" value="GAF domain-like"/>
    <property type="match status" value="1"/>
</dbReference>
<gene>
    <name evidence="2" type="ORF">NAT47_08140</name>
</gene>
<keyword evidence="3" id="KW-1185">Reference proteome</keyword>